<dbReference type="InterPro" id="IPR050789">
    <property type="entry name" value="Diverse_Enzym_Activities"/>
</dbReference>
<name>A0ABS8KZG2_9HYPH</name>
<accession>A0ABS8KZG2</accession>
<evidence type="ECO:0000313" key="2">
    <source>
        <dbReference type="EMBL" id="MCC8430936.1"/>
    </source>
</evidence>
<dbReference type="PANTHER" id="PTHR43283">
    <property type="entry name" value="BETA-LACTAMASE-RELATED"/>
    <property type="match status" value="1"/>
</dbReference>
<proteinExistence type="predicted"/>
<evidence type="ECO:0000259" key="1">
    <source>
        <dbReference type="Pfam" id="PF00144"/>
    </source>
</evidence>
<reference evidence="2 3" key="1">
    <citation type="submission" date="2021-11" db="EMBL/GenBank/DDBJ databases">
        <authorList>
            <person name="Lee D.-H."/>
            <person name="Kim S.-B."/>
        </authorList>
    </citation>
    <scope>NUCLEOTIDE SEQUENCE [LARGE SCALE GENOMIC DNA]</scope>
    <source>
        <strain evidence="2 3">KCTC 52223</strain>
    </source>
</reference>
<dbReference type="SUPFAM" id="SSF56601">
    <property type="entry name" value="beta-lactamase/transpeptidase-like"/>
    <property type="match status" value="1"/>
</dbReference>
<dbReference type="InterPro" id="IPR012338">
    <property type="entry name" value="Beta-lactam/transpept-like"/>
</dbReference>
<dbReference type="PANTHER" id="PTHR43283:SF7">
    <property type="entry name" value="BETA-LACTAMASE-RELATED DOMAIN-CONTAINING PROTEIN"/>
    <property type="match status" value="1"/>
</dbReference>
<protein>
    <submittedName>
        <fullName evidence="2">Beta-lactamase family protein</fullName>
    </submittedName>
</protein>
<dbReference type="RefSeq" id="WP_230552093.1">
    <property type="nucleotide sequence ID" value="NZ_JAJISD010000008.1"/>
</dbReference>
<gene>
    <name evidence="2" type="ORF">LJ725_18335</name>
</gene>
<evidence type="ECO:0000313" key="3">
    <source>
        <dbReference type="Proteomes" id="UP001198862"/>
    </source>
</evidence>
<comment type="caution">
    <text evidence="2">The sequence shown here is derived from an EMBL/GenBank/DDBJ whole genome shotgun (WGS) entry which is preliminary data.</text>
</comment>
<keyword evidence="3" id="KW-1185">Reference proteome</keyword>
<feature type="domain" description="Beta-lactamase-related" evidence="1">
    <location>
        <begin position="45"/>
        <end position="338"/>
    </location>
</feature>
<organism evidence="2 3">
    <name type="scientific">Reyranella aquatilis</name>
    <dbReference type="NCBI Taxonomy" id="2035356"/>
    <lineage>
        <taxon>Bacteria</taxon>
        <taxon>Pseudomonadati</taxon>
        <taxon>Pseudomonadota</taxon>
        <taxon>Alphaproteobacteria</taxon>
        <taxon>Hyphomicrobiales</taxon>
        <taxon>Reyranellaceae</taxon>
        <taxon>Reyranella</taxon>
    </lineage>
</organism>
<dbReference type="EMBL" id="JAJISD010000008">
    <property type="protein sequence ID" value="MCC8430936.1"/>
    <property type="molecule type" value="Genomic_DNA"/>
</dbReference>
<dbReference type="Proteomes" id="UP001198862">
    <property type="component" value="Unassembled WGS sequence"/>
</dbReference>
<dbReference type="Gene3D" id="3.40.710.10">
    <property type="entry name" value="DD-peptidase/beta-lactamase superfamily"/>
    <property type="match status" value="1"/>
</dbReference>
<dbReference type="InterPro" id="IPR001466">
    <property type="entry name" value="Beta-lactam-related"/>
</dbReference>
<sequence>MAPSISSAQSASWQKQSPEAAGFAPDLSARLDRLFADKRIWNVHAVLVARHGKLLLERYFDGSDHARGRSLGVVSFGPDTLHDLRSVSKSIVGLLYGIALAQGKVPPPEAALLQAFPAYADLGSDPGRAKWTVHHALTMTMGTDWDELSVPYTDPTNSEIEMDRAVDRYRYVLGRPVVFEPGTRWVYSGGATALLGHMIAQGTGRSLHNFAREALFEPLGLGPSEWLTDDKGDAFAASGLRLRPRDLARIGQLVLQGGEIEGKRIVPQEWIARTTTPYVSCDEVRRYGYQWYMGDMGFSVPSAARWNRNRLERYQGAYGNGGQRLWVFPGMDLLVAVTAGNYDTPDQWVPSLRVLREAVLASVV</sequence>
<dbReference type="Pfam" id="PF00144">
    <property type="entry name" value="Beta-lactamase"/>
    <property type="match status" value="1"/>
</dbReference>